<dbReference type="RefSeq" id="WP_284244803.1">
    <property type="nucleotide sequence ID" value="NZ_BSST01000001.1"/>
</dbReference>
<dbReference type="Pfam" id="PF06794">
    <property type="entry name" value="UPF0270"/>
    <property type="match status" value="1"/>
</dbReference>
<reference evidence="2 3" key="1">
    <citation type="submission" date="2023-03" db="EMBL/GenBank/DDBJ databases">
        <title>Draft genome sequence of Thalassotalea insulae KCTC 62186T.</title>
        <authorList>
            <person name="Sawabe T."/>
        </authorList>
    </citation>
    <scope>NUCLEOTIDE SEQUENCE [LARGE SCALE GENOMIC DNA]</scope>
    <source>
        <strain evidence="2 3">KCTC 62186</strain>
    </source>
</reference>
<dbReference type="NCBIfam" id="NF003438">
    <property type="entry name" value="PRK04966.1"/>
    <property type="match status" value="1"/>
</dbReference>
<dbReference type="EMBL" id="BSST01000001">
    <property type="protein sequence ID" value="GLX78926.1"/>
    <property type="molecule type" value="Genomic_DNA"/>
</dbReference>
<dbReference type="Gene3D" id="1.10.10.610">
    <property type="entry name" value="YehU-like"/>
    <property type="match status" value="1"/>
</dbReference>
<comment type="similarity">
    <text evidence="1">Belongs to the UPF0270 family.</text>
</comment>
<proteinExistence type="inferred from homology"/>
<keyword evidence="3" id="KW-1185">Reference proteome</keyword>
<dbReference type="PIRSF" id="PIRSF006169">
    <property type="entry name" value="UCP006169"/>
    <property type="match status" value="1"/>
</dbReference>
<dbReference type="SUPFAM" id="SSF118001">
    <property type="entry name" value="YehU-like"/>
    <property type="match status" value="1"/>
</dbReference>
<name>A0ABQ6GSJ8_9GAMM</name>
<evidence type="ECO:0000313" key="2">
    <source>
        <dbReference type="EMBL" id="GLX78926.1"/>
    </source>
</evidence>
<evidence type="ECO:0000256" key="1">
    <source>
        <dbReference type="ARBA" id="ARBA00006450"/>
    </source>
</evidence>
<organism evidence="2 3">
    <name type="scientific">Thalassotalea insulae</name>
    <dbReference type="NCBI Taxonomy" id="2056778"/>
    <lineage>
        <taxon>Bacteria</taxon>
        <taxon>Pseudomonadati</taxon>
        <taxon>Pseudomonadota</taxon>
        <taxon>Gammaproteobacteria</taxon>
        <taxon>Alteromonadales</taxon>
        <taxon>Colwelliaceae</taxon>
        <taxon>Thalassotalea</taxon>
    </lineage>
</organism>
<sequence>MLIPYQSLTADTLNAIIEAFILREGTDYGDHDVAFEEKIAQVHQQLVQNQVVLVYSELYQTVNILPAEQFKSQQITHE</sequence>
<comment type="caution">
    <text evidence="2">The sequence shown here is derived from an EMBL/GenBank/DDBJ whole genome shotgun (WGS) entry which is preliminary data.</text>
</comment>
<dbReference type="InterPro" id="IPR010648">
    <property type="entry name" value="UPF0270"/>
</dbReference>
<protein>
    <submittedName>
        <fullName evidence="2">UPF0270 protein YheU</fullName>
    </submittedName>
</protein>
<dbReference type="Proteomes" id="UP001157186">
    <property type="component" value="Unassembled WGS sequence"/>
</dbReference>
<gene>
    <name evidence="2" type="primary">yheU</name>
    <name evidence="2" type="ORF">tinsulaeT_22660</name>
</gene>
<accession>A0ABQ6GSJ8</accession>
<evidence type="ECO:0000313" key="3">
    <source>
        <dbReference type="Proteomes" id="UP001157186"/>
    </source>
</evidence>
<dbReference type="InterPro" id="IPR036685">
    <property type="entry name" value="YehU-like_sf"/>
</dbReference>